<keyword evidence="3" id="KW-1185">Reference proteome</keyword>
<name>A0ABN8Y612_RANTA</name>
<accession>A0ABN8Y612</accession>
<protein>
    <submittedName>
        <fullName evidence="1">Uncharacterized protein</fullName>
    </submittedName>
</protein>
<organism evidence="1 3">
    <name type="scientific">Rangifer tarandus platyrhynchus</name>
    <name type="common">Svalbard reindeer</name>
    <dbReference type="NCBI Taxonomy" id="3082113"/>
    <lineage>
        <taxon>Eukaryota</taxon>
        <taxon>Metazoa</taxon>
        <taxon>Chordata</taxon>
        <taxon>Craniata</taxon>
        <taxon>Vertebrata</taxon>
        <taxon>Euteleostomi</taxon>
        <taxon>Mammalia</taxon>
        <taxon>Eutheria</taxon>
        <taxon>Laurasiatheria</taxon>
        <taxon>Artiodactyla</taxon>
        <taxon>Ruminantia</taxon>
        <taxon>Pecora</taxon>
        <taxon>Cervidae</taxon>
        <taxon>Odocoileinae</taxon>
        <taxon>Rangifer</taxon>
    </lineage>
</organism>
<evidence type="ECO:0000313" key="3">
    <source>
        <dbReference type="Proteomes" id="UP001176941"/>
    </source>
</evidence>
<proteinExistence type="predicted"/>
<reference evidence="1 3" key="1">
    <citation type="submission" date="2023-04" db="EMBL/GenBank/DDBJ databases">
        <authorList>
            <consortium name="ELIXIR-Norway"/>
        </authorList>
    </citation>
    <scope>NUCLEOTIDE SEQUENCE [LARGE SCALE GENOMIC DNA]</scope>
</reference>
<dbReference type="EMBL" id="OX459951">
    <property type="protein sequence ID" value="CAI9157017.1"/>
    <property type="molecule type" value="Genomic_DNA"/>
</dbReference>
<dbReference type="EMBL" id="OX459951">
    <property type="protein sequence ID" value="CAI9157013.1"/>
    <property type="molecule type" value="Genomic_DNA"/>
</dbReference>
<sequence>MAALRSWLSRSVSSLFRYRCGCVGGQGRTESGNAESAVTRLHPQRCGLALRCSAERVTASHPSRSFEDAPPLLRL</sequence>
<dbReference type="Proteomes" id="UP001176941">
    <property type="component" value="Chromosome 15"/>
</dbReference>
<gene>
    <name evidence="1" type="ORF">MRATA1EN1_LOCUS5975</name>
    <name evidence="2" type="ORF">MRATA1EN1_LOCUS5979</name>
</gene>
<evidence type="ECO:0000313" key="1">
    <source>
        <dbReference type="EMBL" id="CAI9157013.1"/>
    </source>
</evidence>
<evidence type="ECO:0000313" key="2">
    <source>
        <dbReference type="EMBL" id="CAI9157017.1"/>
    </source>
</evidence>